<dbReference type="InterPro" id="IPR025358">
    <property type="entry name" value="DUF4262"/>
</dbReference>
<name>A0ABS3UVD3_9ACTN</name>
<reference evidence="1 2" key="1">
    <citation type="submission" date="2021-03" db="EMBL/GenBank/DDBJ databases">
        <title>Actinoplanes flavus sp. nov., a novel actinomycete isolated from Coconut Palm rhizosphere soil.</title>
        <authorList>
            <person name="Luo X."/>
        </authorList>
    </citation>
    <scope>NUCLEOTIDE SEQUENCE [LARGE SCALE GENOMIC DNA]</scope>
    <source>
        <strain evidence="1 2">NEAU-H7</strain>
    </source>
</reference>
<dbReference type="Pfam" id="PF14081">
    <property type="entry name" value="DUF4262"/>
    <property type="match status" value="1"/>
</dbReference>
<dbReference type="EMBL" id="JAGFNS010000029">
    <property type="protein sequence ID" value="MBO3742550.1"/>
    <property type="molecule type" value="Genomic_DNA"/>
</dbReference>
<comment type="caution">
    <text evidence="1">The sequence shown here is derived from an EMBL/GenBank/DDBJ whole genome shotgun (WGS) entry which is preliminary data.</text>
</comment>
<proteinExistence type="predicted"/>
<evidence type="ECO:0000313" key="1">
    <source>
        <dbReference type="EMBL" id="MBO3742550.1"/>
    </source>
</evidence>
<gene>
    <name evidence="1" type="ORF">J5X75_34075</name>
</gene>
<organism evidence="1 2">
    <name type="scientific">Actinoplanes flavus</name>
    <dbReference type="NCBI Taxonomy" id="2820290"/>
    <lineage>
        <taxon>Bacteria</taxon>
        <taxon>Bacillati</taxon>
        <taxon>Actinomycetota</taxon>
        <taxon>Actinomycetes</taxon>
        <taxon>Micromonosporales</taxon>
        <taxon>Micromonosporaceae</taxon>
        <taxon>Actinoplanes</taxon>
    </lineage>
</organism>
<dbReference type="Proteomes" id="UP000679690">
    <property type="component" value="Unassembled WGS sequence"/>
</dbReference>
<keyword evidence="2" id="KW-1185">Reference proteome</keyword>
<sequence length="281" mass="31882">MTDWIDPRRDCSCHICERNRDDDGCRDWRNATAKLVRKHDWSVVGNGGHDGVPAWVYTVGLWHRLGSPEIAMFGLGLTDMQKWLNRLGDRILAGRPLGPDRLVHDVLDGFPLAVRPVHPAWYQRMFGSALNFYRRPPLPIVQVVWPDRHGLFPWEDGCGDNCRADQPALWLPPEENGHGLWADLDEVLPWPFPADGVRAQVFTLNRIVEGGAPVRGVIHAADGSWQFVDGGEITAGDIRVAHLHHLLARHPRIREVADLAPGEQAWLNDDETWERDREEPE</sequence>
<evidence type="ECO:0000313" key="2">
    <source>
        <dbReference type="Proteomes" id="UP000679690"/>
    </source>
</evidence>
<accession>A0ABS3UVD3</accession>
<protein>
    <submittedName>
        <fullName evidence="1">DUF4262 domain-containing protein</fullName>
    </submittedName>
</protein>
<dbReference type="RefSeq" id="WP_208471748.1">
    <property type="nucleotide sequence ID" value="NZ_JAGFNS010000029.1"/>
</dbReference>